<evidence type="ECO:0000256" key="1">
    <source>
        <dbReference type="SAM" id="Phobius"/>
    </source>
</evidence>
<sequence length="96" mass="10402">MEDPAGVFDYFGLIFSILKLALALSPIIVLASLFFFNTHTEDVGRAKPVDLCSWGIWNEAYGPRSAGCNSWKAVARCSKLIDPKAAPPLSKASRAT</sequence>
<evidence type="ECO:0000313" key="2">
    <source>
        <dbReference type="EMBL" id="PFH31915.1"/>
    </source>
</evidence>
<dbReference type="Proteomes" id="UP000224006">
    <property type="component" value="Chromosome XII"/>
</dbReference>
<accession>A0A2A9M1Q0</accession>
<keyword evidence="1" id="KW-0472">Membrane</keyword>
<dbReference type="OrthoDB" id="328662at2759"/>
<dbReference type="AlphaFoldDB" id="A0A2A9M1Q0"/>
<feature type="transmembrane region" description="Helical" evidence="1">
    <location>
        <begin position="12"/>
        <end position="36"/>
    </location>
</feature>
<keyword evidence="1" id="KW-0812">Transmembrane</keyword>
<dbReference type="RefSeq" id="XP_029215924.1">
    <property type="nucleotide sequence ID" value="XM_029361109.1"/>
</dbReference>
<dbReference type="KEGG" id="bbes:BESB_024070"/>
<reference evidence="2 3" key="1">
    <citation type="submission" date="2017-09" db="EMBL/GenBank/DDBJ databases">
        <title>Genome sequencing of Besnoitia besnoiti strain Bb-Ger1.</title>
        <authorList>
            <person name="Schares G."/>
            <person name="Venepally P."/>
            <person name="Lorenzi H.A."/>
        </authorList>
    </citation>
    <scope>NUCLEOTIDE SEQUENCE [LARGE SCALE GENOMIC DNA]</scope>
    <source>
        <strain evidence="2 3">Bb-Ger1</strain>
    </source>
</reference>
<keyword evidence="1" id="KW-1133">Transmembrane helix</keyword>
<name>A0A2A9M1Q0_BESBE</name>
<dbReference type="VEuPathDB" id="ToxoDB:BESB_024070"/>
<dbReference type="GeneID" id="40307467"/>
<protein>
    <recommendedName>
        <fullName evidence="4">Transmembrane protein</fullName>
    </recommendedName>
</protein>
<dbReference type="EMBL" id="NWUJ01000013">
    <property type="protein sequence ID" value="PFH31915.1"/>
    <property type="molecule type" value="Genomic_DNA"/>
</dbReference>
<evidence type="ECO:0000313" key="3">
    <source>
        <dbReference type="Proteomes" id="UP000224006"/>
    </source>
</evidence>
<comment type="caution">
    <text evidence="2">The sequence shown here is derived from an EMBL/GenBank/DDBJ whole genome shotgun (WGS) entry which is preliminary data.</text>
</comment>
<proteinExistence type="predicted"/>
<organism evidence="2 3">
    <name type="scientific">Besnoitia besnoiti</name>
    <name type="common">Apicomplexan protozoan</name>
    <dbReference type="NCBI Taxonomy" id="94643"/>
    <lineage>
        <taxon>Eukaryota</taxon>
        <taxon>Sar</taxon>
        <taxon>Alveolata</taxon>
        <taxon>Apicomplexa</taxon>
        <taxon>Conoidasida</taxon>
        <taxon>Coccidia</taxon>
        <taxon>Eucoccidiorida</taxon>
        <taxon>Eimeriorina</taxon>
        <taxon>Sarcocystidae</taxon>
        <taxon>Besnoitia</taxon>
    </lineage>
</organism>
<evidence type="ECO:0008006" key="4">
    <source>
        <dbReference type="Google" id="ProtNLM"/>
    </source>
</evidence>
<keyword evidence="3" id="KW-1185">Reference proteome</keyword>
<gene>
    <name evidence="2" type="ORF">BESB_024070</name>
</gene>